<gene>
    <name evidence="1" type="ordered locus">Kole_0783</name>
</gene>
<dbReference type="EMBL" id="CP001634">
    <property type="protein sequence ID" value="ACR79494.1"/>
    <property type="molecule type" value="Genomic_DNA"/>
</dbReference>
<evidence type="ECO:0000313" key="1">
    <source>
        <dbReference type="EMBL" id="ACR79494.1"/>
    </source>
</evidence>
<dbReference type="AlphaFoldDB" id="C5CG53"/>
<keyword evidence="2" id="KW-1185">Reference proteome</keyword>
<dbReference type="HOGENOM" id="CLU_3329064_0_0_0"/>
<protein>
    <submittedName>
        <fullName evidence="1">Uncharacterized protein</fullName>
    </submittedName>
</protein>
<reference evidence="1 2" key="1">
    <citation type="submission" date="2009-06" db="EMBL/GenBank/DDBJ databases">
        <title>Complete sequence of Thermotogales bacterium TBF 19.5.1.</title>
        <authorList>
            <consortium name="US DOE Joint Genome Institute"/>
            <person name="Lucas S."/>
            <person name="Copeland A."/>
            <person name="Lapidus A."/>
            <person name="Glavina del Rio T."/>
            <person name="Tice H."/>
            <person name="Bruce D."/>
            <person name="Goodwin L."/>
            <person name="Pitluck S."/>
            <person name="Chertkov O."/>
            <person name="Brettin T."/>
            <person name="Detter J.C."/>
            <person name="Han C."/>
            <person name="Schmutz J."/>
            <person name="Larimer F."/>
            <person name="Land M."/>
            <person name="Hauser L."/>
            <person name="Kyrpides N."/>
            <person name="Ovchinnikova G."/>
            <person name="Noll K."/>
        </authorList>
    </citation>
    <scope>NUCLEOTIDE SEQUENCE [LARGE SCALE GENOMIC DNA]</scope>
    <source>
        <strain evidence="2">ATCC BAA-1733 / DSM 21960 / TBF 19.5.1</strain>
    </source>
</reference>
<evidence type="ECO:0000313" key="2">
    <source>
        <dbReference type="Proteomes" id="UP000002382"/>
    </source>
</evidence>
<name>C5CG53_KOSOT</name>
<sequence length="38" mass="4347">MIMLLVIFMFVTLIFAGEDDYNEQTEVTRPPVVQTIDG</sequence>
<dbReference type="KEGG" id="kol:Kole_0783"/>
<proteinExistence type="predicted"/>
<dbReference type="Proteomes" id="UP000002382">
    <property type="component" value="Chromosome"/>
</dbReference>
<accession>C5CG53</accession>
<reference evidence="1 2" key="2">
    <citation type="journal article" date="2011" name="J. Bacteriol.">
        <title>Genome Sequence of Kosmotoga olearia Strain TBF 19.5.1, a Thermophilic Bacterium with a Wide Growth Temperature Range, Isolated from the Troll B Oil Platform in the North Sea.</title>
        <authorList>
            <person name="Swithers K.S."/>
            <person name="Dipippo J.L."/>
            <person name="Bruce D.C."/>
            <person name="Detter C."/>
            <person name="Tapia R."/>
            <person name="Han S."/>
            <person name="Goodwin L.A."/>
            <person name="Han J."/>
            <person name="Woyke T."/>
            <person name="Pitluck S."/>
            <person name="Pennacchio L."/>
            <person name="Nolan M."/>
            <person name="Mikhailova N."/>
            <person name="Land M.L."/>
            <person name="Nesbo C.L."/>
            <person name="Gogarten J.P."/>
            <person name="Noll K.M."/>
        </authorList>
    </citation>
    <scope>NUCLEOTIDE SEQUENCE [LARGE SCALE GENOMIC DNA]</scope>
    <source>
        <strain evidence="2">ATCC BAA-1733 / DSM 21960 / TBF 19.5.1</strain>
    </source>
</reference>
<dbReference type="STRING" id="521045.Kole_0783"/>
<organism evidence="1 2">
    <name type="scientific">Kosmotoga olearia (strain ATCC BAA-1733 / DSM 21960 / TBF 19.5.1)</name>
    <dbReference type="NCBI Taxonomy" id="521045"/>
    <lineage>
        <taxon>Bacteria</taxon>
        <taxon>Thermotogati</taxon>
        <taxon>Thermotogota</taxon>
        <taxon>Thermotogae</taxon>
        <taxon>Kosmotogales</taxon>
        <taxon>Kosmotogaceae</taxon>
        <taxon>Kosmotoga</taxon>
    </lineage>
</organism>